<dbReference type="GO" id="GO:0000917">
    <property type="term" value="P:division septum assembly"/>
    <property type="evidence" value="ECO:0007669"/>
    <property type="project" value="UniProtKB-KW"/>
</dbReference>
<keyword evidence="4" id="KW-0749">Sporulation</keyword>
<dbReference type="InterPro" id="IPR006776">
    <property type="entry name" value="SsgB"/>
</dbReference>
<dbReference type="Pfam" id="PF04686">
    <property type="entry name" value="SsgA"/>
    <property type="match status" value="1"/>
</dbReference>
<keyword evidence="3" id="KW-0132">Cell division</keyword>
<evidence type="ECO:0000256" key="6">
    <source>
        <dbReference type="ARBA" id="ARBA00023306"/>
    </source>
</evidence>
<comment type="subcellular location">
    <subcellularLocation>
        <location evidence="1">Cell septum</location>
    </subcellularLocation>
</comment>
<accession>A0A3R7ENF0</accession>
<evidence type="ECO:0000256" key="1">
    <source>
        <dbReference type="ARBA" id="ARBA00004431"/>
    </source>
</evidence>
<dbReference type="Gene3D" id="2.30.31.20">
    <property type="entry name" value="Sporulation-specific cell division protein SsgB"/>
    <property type="match status" value="1"/>
</dbReference>
<protein>
    <submittedName>
        <fullName evidence="7">SsgA family sporulation/cell division regulator</fullName>
    </submittedName>
</protein>
<evidence type="ECO:0000256" key="2">
    <source>
        <dbReference type="ARBA" id="ARBA00009323"/>
    </source>
</evidence>
<evidence type="ECO:0000256" key="3">
    <source>
        <dbReference type="ARBA" id="ARBA00022618"/>
    </source>
</evidence>
<keyword evidence="5" id="KW-0717">Septation</keyword>
<dbReference type="EMBL" id="JNAD02000012">
    <property type="protein sequence ID" value="RKM92822.1"/>
    <property type="molecule type" value="Genomic_DNA"/>
</dbReference>
<dbReference type="GO" id="GO:0030428">
    <property type="term" value="C:cell septum"/>
    <property type="evidence" value="ECO:0007669"/>
    <property type="project" value="UniProtKB-SubCell"/>
</dbReference>
<dbReference type="InterPro" id="IPR038658">
    <property type="entry name" value="SsgB_sf"/>
</dbReference>
<dbReference type="RefSeq" id="WP_043471725.1">
    <property type="nucleotide sequence ID" value="NZ_CP108540.1"/>
</dbReference>
<keyword evidence="8" id="KW-1185">Reference proteome</keyword>
<dbReference type="GO" id="GO:0030435">
    <property type="term" value="P:sporulation resulting in formation of a cellular spore"/>
    <property type="evidence" value="ECO:0007669"/>
    <property type="project" value="UniProtKB-KW"/>
</dbReference>
<proteinExistence type="inferred from homology"/>
<evidence type="ECO:0000313" key="7">
    <source>
        <dbReference type="EMBL" id="RKM92822.1"/>
    </source>
</evidence>
<gene>
    <name evidence="7" type="ORF">SFRA_023160</name>
</gene>
<dbReference type="AlphaFoldDB" id="A0A3R7ENF0"/>
<comment type="similarity">
    <text evidence="2">Belongs to the SsgA family.</text>
</comment>
<organism evidence="7 8">
    <name type="scientific">Streptomyces xinghaiensis</name>
    <dbReference type="NCBI Taxonomy" id="1038928"/>
    <lineage>
        <taxon>Bacteria</taxon>
        <taxon>Bacillati</taxon>
        <taxon>Actinomycetota</taxon>
        <taxon>Actinomycetes</taxon>
        <taxon>Kitasatosporales</taxon>
        <taxon>Streptomycetaceae</taxon>
        <taxon>Streptomyces</taxon>
    </lineage>
</organism>
<evidence type="ECO:0000256" key="4">
    <source>
        <dbReference type="ARBA" id="ARBA00022969"/>
    </source>
</evidence>
<dbReference type="OrthoDB" id="3853096at2"/>
<reference evidence="7 8" key="1">
    <citation type="journal article" date="2014" name="Genome Announc.">
        <title>Draft Genome Sequence of Streptomyces fradiae ATCC 19609, a Strain Highly Sensitive to Antibiotics.</title>
        <authorList>
            <person name="Bekker O.B."/>
            <person name="Klimina K.M."/>
            <person name="Vatlin A.A."/>
            <person name="Zakharevich N.V."/>
            <person name="Kasianov A.S."/>
            <person name="Danilenko V.N."/>
        </authorList>
    </citation>
    <scope>NUCLEOTIDE SEQUENCE [LARGE SCALE GENOMIC DNA]</scope>
    <source>
        <strain evidence="7 8">ATCC 19609</strain>
    </source>
</reference>
<keyword evidence="6" id="KW-0131">Cell cycle</keyword>
<sequence length="137" mass="14710">MSPVIDRAVQAGLITSDGQVMDVPAALRYRRDDPLAVRACFPPRASLGGADVTWVFSRDLLAAGLLEPVGDGDVHVRPFGPLVTVLEFHAAAGTALVRMDSADVRSFLEQTYALVPFGREELHLDLDGDLAALLREA</sequence>
<evidence type="ECO:0000313" key="8">
    <source>
        <dbReference type="Proteomes" id="UP000028058"/>
    </source>
</evidence>
<comment type="caution">
    <text evidence="7">The sequence shown here is derived from an EMBL/GenBank/DDBJ whole genome shotgun (WGS) entry which is preliminary data.</text>
</comment>
<evidence type="ECO:0000256" key="5">
    <source>
        <dbReference type="ARBA" id="ARBA00023210"/>
    </source>
</evidence>
<dbReference type="Proteomes" id="UP000028058">
    <property type="component" value="Unassembled WGS sequence"/>
</dbReference>
<name>A0A3R7ENF0_9ACTN</name>